<sequence length="53" mass="6254">DGHKLKQRRLPLNIRKHFLTGRVTEHWHRLLREAVESASLETFKSHLDIVLGN</sequence>
<organism evidence="1 2">
    <name type="scientific">Podiceps cristatus</name>
    <name type="common">Great crested grebe</name>
    <dbReference type="NCBI Taxonomy" id="345573"/>
    <lineage>
        <taxon>Eukaryota</taxon>
        <taxon>Metazoa</taxon>
        <taxon>Chordata</taxon>
        <taxon>Craniata</taxon>
        <taxon>Vertebrata</taxon>
        <taxon>Euteleostomi</taxon>
        <taxon>Archelosauria</taxon>
        <taxon>Archosauria</taxon>
        <taxon>Dinosauria</taxon>
        <taxon>Saurischia</taxon>
        <taxon>Theropoda</taxon>
        <taxon>Coelurosauria</taxon>
        <taxon>Aves</taxon>
        <taxon>Neognathae</taxon>
        <taxon>Neoaves</taxon>
        <taxon>Mirandornithes</taxon>
        <taxon>Podicipediformes</taxon>
        <taxon>Podicipedidae</taxon>
        <taxon>Podiceps</taxon>
    </lineage>
</organism>
<gene>
    <name evidence="1" type="ORF">N338_00564</name>
</gene>
<name>A0A094LB51_PODCR</name>
<accession>A0A094LB51</accession>
<feature type="non-terminal residue" evidence="1">
    <location>
        <position position="1"/>
    </location>
</feature>
<protein>
    <submittedName>
        <fullName evidence="1">Uncharacterized protein</fullName>
    </submittedName>
</protein>
<evidence type="ECO:0000313" key="1">
    <source>
        <dbReference type="EMBL" id="KFZ68553.1"/>
    </source>
</evidence>
<evidence type="ECO:0000313" key="2">
    <source>
        <dbReference type="Proteomes" id="UP000053854"/>
    </source>
</evidence>
<dbReference type="AlphaFoldDB" id="A0A094LB51"/>
<feature type="non-terminal residue" evidence="1">
    <location>
        <position position="53"/>
    </location>
</feature>
<proteinExistence type="predicted"/>
<dbReference type="Proteomes" id="UP000053854">
    <property type="component" value="Unassembled WGS sequence"/>
</dbReference>
<dbReference type="OrthoDB" id="9343979at2759"/>
<keyword evidence="2" id="KW-1185">Reference proteome</keyword>
<reference evidence="1 2" key="1">
    <citation type="submission" date="2014-04" db="EMBL/GenBank/DDBJ databases">
        <title>Genome evolution of avian class.</title>
        <authorList>
            <person name="Zhang G."/>
            <person name="Li C."/>
        </authorList>
    </citation>
    <scope>NUCLEOTIDE SEQUENCE [LARGE SCALE GENOMIC DNA]</scope>
    <source>
        <strain evidence="1">BGI_N338</strain>
    </source>
</reference>
<dbReference type="EMBL" id="KL285584">
    <property type="protein sequence ID" value="KFZ68553.1"/>
    <property type="molecule type" value="Genomic_DNA"/>
</dbReference>